<sequence length="168" mass="18854">MATEVMKQRRRMEVQAAALLVLALVMVWMTGANATRRKAKLQKVEWSYCDPEAARTSNITAVGMHPYPPRAGDKVKLLVAGKHGETVNGGLLHFGAYFKDLPLYQGKEDLCRRSKCPSHRSGKFMFKAVEKLPRYTPQGVYQIQVKAEDEHGKEIVCARAKLPVMPEV</sequence>
<dbReference type="PANTHER" id="PTHR11306:SF0">
    <property type="entry name" value="PHOSPHATIDYLGLYCEROL_PHOSPHATIDYLINOSITOL TRANSFER PROTEIN"/>
    <property type="match status" value="1"/>
</dbReference>
<comment type="subunit">
    <text evidence="3">Monomer.</text>
</comment>
<keyword evidence="6" id="KW-0445">Lipid transport</keyword>
<comment type="function">
    <text evidence="1">Catalyzes the intermembrane transfer of phosphatidylglycerol and phosphatidylinositol.</text>
</comment>
<evidence type="ECO:0000256" key="2">
    <source>
        <dbReference type="ARBA" id="ARBA00006370"/>
    </source>
</evidence>
<feature type="domain" description="MD-2-related lipid-recognition" evidence="7">
    <location>
        <begin position="46"/>
        <end position="162"/>
    </location>
</feature>
<evidence type="ECO:0000259" key="7">
    <source>
        <dbReference type="SMART" id="SM00737"/>
    </source>
</evidence>
<evidence type="ECO:0000256" key="6">
    <source>
        <dbReference type="ARBA" id="ARBA00023055"/>
    </source>
</evidence>
<dbReference type="InterPro" id="IPR039670">
    <property type="entry name" value="NPC2-like"/>
</dbReference>
<accession>A0AAX4PD72</accession>
<evidence type="ECO:0000256" key="3">
    <source>
        <dbReference type="ARBA" id="ARBA00011245"/>
    </source>
</evidence>
<comment type="similarity">
    <text evidence="2">Belongs to the NPC2 family.</text>
</comment>
<dbReference type="GO" id="GO:0015918">
    <property type="term" value="P:sterol transport"/>
    <property type="evidence" value="ECO:0007669"/>
    <property type="project" value="InterPro"/>
</dbReference>
<dbReference type="Pfam" id="PF02221">
    <property type="entry name" value="E1_DerP2_DerF2"/>
    <property type="match status" value="1"/>
</dbReference>
<proteinExistence type="inferred from homology"/>
<dbReference type="SMART" id="SM00737">
    <property type="entry name" value="ML"/>
    <property type="match status" value="1"/>
</dbReference>
<reference evidence="8 9" key="1">
    <citation type="submission" date="2024-03" db="EMBL/GenBank/DDBJ databases">
        <title>Complete genome sequence of the green alga Chloropicon roscoffensis RCC1871.</title>
        <authorList>
            <person name="Lemieux C."/>
            <person name="Pombert J.-F."/>
            <person name="Otis C."/>
            <person name="Turmel M."/>
        </authorList>
    </citation>
    <scope>NUCLEOTIDE SEQUENCE [LARGE SCALE GENOMIC DNA]</scope>
    <source>
        <strain evidence="8 9">RCC1871</strain>
    </source>
</reference>
<name>A0AAX4PD72_9CHLO</name>
<dbReference type="InterPro" id="IPR003172">
    <property type="entry name" value="ML_dom"/>
</dbReference>
<dbReference type="Gene3D" id="2.60.40.770">
    <property type="match status" value="1"/>
</dbReference>
<evidence type="ECO:0000256" key="5">
    <source>
        <dbReference type="ARBA" id="ARBA00022729"/>
    </source>
</evidence>
<dbReference type="PANTHER" id="PTHR11306">
    <property type="entry name" value="NIEMANN PICK TYPE C2 PROTEIN NPC2-RELATED"/>
    <property type="match status" value="1"/>
</dbReference>
<evidence type="ECO:0000313" key="9">
    <source>
        <dbReference type="Proteomes" id="UP001472866"/>
    </source>
</evidence>
<dbReference type="InterPro" id="IPR014756">
    <property type="entry name" value="Ig_E-set"/>
</dbReference>
<evidence type="ECO:0000256" key="1">
    <source>
        <dbReference type="ARBA" id="ARBA00002053"/>
    </source>
</evidence>
<keyword evidence="4" id="KW-0813">Transport</keyword>
<dbReference type="EMBL" id="CP151509">
    <property type="protein sequence ID" value="WZN64124.1"/>
    <property type="molecule type" value="Genomic_DNA"/>
</dbReference>
<organism evidence="8 9">
    <name type="scientific">Chloropicon roscoffensis</name>
    <dbReference type="NCBI Taxonomy" id="1461544"/>
    <lineage>
        <taxon>Eukaryota</taxon>
        <taxon>Viridiplantae</taxon>
        <taxon>Chlorophyta</taxon>
        <taxon>Chloropicophyceae</taxon>
        <taxon>Chloropicales</taxon>
        <taxon>Chloropicaceae</taxon>
        <taxon>Chloropicon</taxon>
    </lineage>
</organism>
<evidence type="ECO:0000256" key="4">
    <source>
        <dbReference type="ARBA" id="ARBA00022448"/>
    </source>
</evidence>
<dbReference type="AlphaFoldDB" id="A0AAX4PD72"/>
<protein>
    <submittedName>
        <fullName evidence="8">ML domain-containing protein</fullName>
    </submittedName>
</protein>
<gene>
    <name evidence="8" type="ORF">HKI87_09g56780</name>
</gene>
<evidence type="ECO:0000313" key="8">
    <source>
        <dbReference type="EMBL" id="WZN64124.1"/>
    </source>
</evidence>
<keyword evidence="5" id="KW-0732">Signal</keyword>
<dbReference type="Proteomes" id="UP001472866">
    <property type="component" value="Chromosome 09"/>
</dbReference>
<keyword evidence="9" id="KW-1185">Reference proteome</keyword>
<dbReference type="GO" id="GO:0032934">
    <property type="term" value="F:sterol binding"/>
    <property type="evidence" value="ECO:0007669"/>
    <property type="project" value="InterPro"/>
</dbReference>
<dbReference type="SUPFAM" id="SSF81296">
    <property type="entry name" value="E set domains"/>
    <property type="match status" value="1"/>
</dbReference>